<dbReference type="InterPro" id="IPR046894">
    <property type="entry name" value="MTaX1"/>
</dbReference>
<gene>
    <name evidence="2" type="ORF">BKA24_002705</name>
</gene>
<evidence type="ECO:0000313" key="3">
    <source>
        <dbReference type="Proteomes" id="UP000573729"/>
    </source>
</evidence>
<comment type="caution">
    <text evidence="2">The sequence shown here is derived from an EMBL/GenBank/DDBJ whole genome shotgun (WGS) entry which is preliminary data.</text>
</comment>
<sequence>MNDVARADLAGRIYARVYQASGRGDMHALLRRAITESGGRVVWASDHKRAPFYFGVQTDRGESLGLLIYPIRLTRVVTKGRPTDEHHAQVKFGADSTWKSEVHPVAFDVAGVDTTLFLGINAKEDKLVGLDPTLWDPMPLGVSFYAYERDFDQMGADGWHVWEVDTRRGHRHSARTPEGFECRVGFTPNRLLDFARFERRATDLGLDAALRVNLAAQFRESSTASKMAGGIHPLEKQFGLSAPKILDLIAERRMLTTAVKGGVAEAHLEQLLELDPAVSSVDRRTDDRGADFDVRLASGRTFVVECKNVSPTVLADGTVQVETQRTRNSKDDPTGRLYSFDAFDVVAACMFSVTGVWEFKYARTNQLKPHAKFPGFLATKQAVDSRWTDTIDELP</sequence>
<accession>A0A7W7BUD6</accession>
<dbReference type="AlphaFoldDB" id="A0A7W7BUD6"/>
<keyword evidence="3" id="KW-1185">Reference proteome</keyword>
<name>A0A7W7BUD6_9MICO</name>
<evidence type="ECO:0000259" key="1">
    <source>
        <dbReference type="Pfam" id="PF20296"/>
    </source>
</evidence>
<reference evidence="2 3" key="1">
    <citation type="submission" date="2020-08" db="EMBL/GenBank/DDBJ databases">
        <title>Sequencing the genomes of 1000 actinobacteria strains.</title>
        <authorList>
            <person name="Klenk H.-P."/>
        </authorList>
    </citation>
    <scope>NUCLEOTIDE SEQUENCE [LARGE SCALE GENOMIC DNA]</scope>
    <source>
        <strain evidence="2 3">DSM 24947</strain>
    </source>
</reference>
<protein>
    <recommendedName>
        <fullName evidence="1">Methylase-associated X1 domain-containing protein</fullName>
    </recommendedName>
</protein>
<dbReference type="Proteomes" id="UP000573729">
    <property type="component" value="Unassembled WGS sequence"/>
</dbReference>
<evidence type="ECO:0000313" key="2">
    <source>
        <dbReference type="EMBL" id="MBB4667996.1"/>
    </source>
</evidence>
<proteinExistence type="predicted"/>
<dbReference type="EMBL" id="JACHMD010000001">
    <property type="protein sequence ID" value="MBB4667996.1"/>
    <property type="molecule type" value="Genomic_DNA"/>
</dbReference>
<dbReference type="Pfam" id="PF20296">
    <property type="entry name" value="MTaX1"/>
    <property type="match status" value="1"/>
</dbReference>
<organism evidence="2 3">
    <name type="scientific">Microbacterium marinum</name>
    <dbReference type="NCBI Taxonomy" id="421115"/>
    <lineage>
        <taxon>Bacteria</taxon>
        <taxon>Bacillati</taxon>
        <taxon>Actinomycetota</taxon>
        <taxon>Actinomycetes</taxon>
        <taxon>Micrococcales</taxon>
        <taxon>Microbacteriaceae</taxon>
        <taxon>Microbacterium</taxon>
    </lineage>
</organism>
<feature type="domain" description="Methylase-associated X1" evidence="1">
    <location>
        <begin position="66"/>
        <end position="194"/>
    </location>
</feature>